<dbReference type="AlphaFoldDB" id="A0A9P8CG52"/>
<dbReference type="EMBL" id="MU253845">
    <property type="protein sequence ID" value="KAG9245472.1"/>
    <property type="molecule type" value="Genomic_DNA"/>
</dbReference>
<feature type="domain" description="Zn(2)-C6 fungal-type" evidence="3">
    <location>
        <begin position="98"/>
        <end position="128"/>
    </location>
</feature>
<dbReference type="PANTHER" id="PTHR47784">
    <property type="entry name" value="STEROL UPTAKE CONTROL PROTEIN 2"/>
    <property type="match status" value="1"/>
</dbReference>
<organism evidence="4 5">
    <name type="scientific">Calycina marina</name>
    <dbReference type="NCBI Taxonomy" id="1763456"/>
    <lineage>
        <taxon>Eukaryota</taxon>
        <taxon>Fungi</taxon>
        <taxon>Dikarya</taxon>
        <taxon>Ascomycota</taxon>
        <taxon>Pezizomycotina</taxon>
        <taxon>Leotiomycetes</taxon>
        <taxon>Helotiales</taxon>
        <taxon>Pezizellaceae</taxon>
        <taxon>Calycina</taxon>
    </lineage>
</organism>
<keyword evidence="1" id="KW-0539">Nucleus</keyword>
<dbReference type="InterPro" id="IPR053157">
    <property type="entry name" value="Sterol_Uptake_Regulator"/>
</dbReference>
<evidence type="ECO:0000256" key="2">
    <source>
        <dbReference type="SAM" id="MobiDB-lite"/>
    </source>
</evidence>
<accession>A0A9P8CG52</accession>
<dbReference type="InterPro" id="IPR021858">
    <property type="entry name" value="Fun_TF"/>
</dbReference>
<protein>
    <recommendedName>
        <fullName evidence="3">Zn(2)-C6 fungal-type domain-containing protein</fullName>
    </recommendedName>
</protein>
<dbReference type="SMART" id="SM00066">
    <property type="entry name" value="GAL4"/>
    <property type="match status" value="1"/>
</dbReference>
<dbReference type="Proteomes" id="UP000887226">
    <property type="component" value="Unassembled WGS sequence"/>
</dbReference>
<dbReference type="InterPro" id="IPR036864">
    <property type="entry name" value="Zn2-C6_fun-type_DNA-bd_sf"/>
</dbReference>
<name>A0A9P8CG52_9HELO</name>
<dbReference type="GO" id="GO:0001228">
    <property type="term" value="F:DNA-binding transcription activator activity, RNA polymerase II-specific"/>
    <property type="evidence" value="ECO:0007669"/>
    <property type="project" value="TreeGrafter"/>
</dbReference>
<feature type="compositionally biased region" description="Basic residues" evidence="2">
    <location>
        <begin position="86"/>
        <end position="96"/>
    </location>
</feature>
<dbReference type="GO" id="GO:0008270">
    <property type="term" value="F:zinc ion binding"/>
    <property type="evidence" value="ECO:0007669"/>
    <property type="project" value="InterPro"/>
</dbReference>
<dbReference type="CDD" id="cd00067">
    <property type="entry name" value="GAL4"/>
    <property type="match status" value="1"/>
</dbReference>
<reference evidence="4" key="1">
    <citation type="journal article" date="2021" name="IMA Fungus">
        <title>Genomic characterization of three marine fungi, including Emericellopsis atlantica sp. nov. with signatures of a generalist lifestyle and marine biomass degradation.</title>
        <authorList>
            <person name="Hagestad O.C."/>
            <person name="Hou L."/>
            <person name="Andersen J.H."/>
            <person name="Hansen E.H."/>
            <person name="Altermark B."/>
            <person name="Li C."/>
            <person name="Kuhnert E."/>
            <person name="Cox R.J."/>
            <person name="Crous P.W."/>
            <person name="Spatafora J.W."/>
            <person name="Lail K."/>
            <person name="Amirebrahimi M."/>
            <person name="Lipzen A."/>
            <person name="Pangilinan J."/>
            <person name="Andreopoulos W."/>
            <person name="Hayes R.D."/>
            <person name="Ng V."/>
            <person name="Grigoriev I.V."/>
            <person name="Jackson S.A."/>
            <person name="Sutton T.D.S."/>
            <person name="Dobson A.D.W."/>
            <person name="Rama T."/>
        </authorList>
    </citation>
    <scope>NUCLEOTIDE SEQUENCE</scope>
    <source>
        <strain evidence="4">TRa3180A</strain>
    </source>
</reference>
<dbReference type="PROSITE" id="PS50048">
    <property type="entry name" value="ZN2_CY6_FUNGAL_2"/>
    <property type="match status" value="1"/>
</dbReference>
<evidence type="ECO:0000313" key="5">
    <source>
        <dbReference type="Proteomes" id="UP000887226"/>
    </source>
</evidence>
<dbReference type="Pfam" id="PF00172">
    <property type="entry name" value="Zn_clus"/>
    <property type="match status" value="1"/>
</dbReference>
<dbReference type="PROSITE" id="PS00463">
    <property type="entry name" value="ZN2_CY6_FUNGAL_1"/>
    <property type="match status" value="1"/>
</dbReference>
<dbReference type="SUPFAM" id="SSF57701">
    <property type="entry name" value="Zn2/Cys6 DNA-binding domain"/>
    <property type="match status" value="1"/>
</dbReference>
<evidence type="ECO:0000313" key="4">
    <source>
        <dbReference type="EMBL" id="KAG9245472.1"/>
    </source>
</evidence>
<dbReference type="InterPro" id="IPR001138">
    <property type="entry name" value="Zn2Cys6_DnaBD"/>
</dbReference>
<dbReference type="Gene3D" id="4.10.240.10">
    <property type="entry name" value="Zn(2)-C6 fungal-type DNA-binding domain"/>
    <property type="match status" value="1"/>
</dbReference>
<keyword evidence="5" id="KW-1185">Reference proteome</keyword>
<dbReference type="Pfam" id="PF11951">
    <property type="entry name" value="Fungal_trans_2"/>
    <property type="match status" value="1"/>
</dbReference>
<gene>
    <name evidence="4" type="ORF">BJ878DRAFT_501243</name>
</gene>
<feature type="region of interest" description="Disordered" evidence="2">
    <location>
        <begin position="74"/>
        <end position="96"/>
    </location>
</feature>
<sequence>MEWPQDANAEPQNLTKGLGPRLLAFKERHDVGQASSGLGDTLSLHKSSEDQTHETDMVLSLTFLDNTRLKSSGSSFNMSHAPLHTPKGRKGHTKSRRGCFNCKKARIKCKENRPSCDYCSHRGLQCEWPELQISMVRQSESNIQGRQPGVVTRTSPSLTIGPVTKEPVFNMQDFRLFNHFLKAAYPHHPVGNDSVWTHEIPSLASEYDFLLHAMLALSASDIANSRGCSQDQALQLNSTALSYRVKAITALNKAMDSPSRSFEQGNAMLGACFALLFQSILMENGLVEYMSFIRGVIAVSIHMGMSKLRFLFENMFNQTEMIQSNLQDMDLVNPDLASGACRSIERFGHLVVNPRELEYYGYLLSAARSLFTSSAEAYGNLSKIYGLFCYTMSHAEYSAFIASTNEVGKLLQSHFAALQLIMMPITLSEQALVREPRNETSPGAGTTTRWLTSLHRRIVPGMMAYYEWPLLIERGVHEGWVPFSFA</sequence>
<dbReference type="OrthoDB" id="5229455at2759"/>
<evidence type="ECO:0000259" key="3">
    <source>
        <dbReference type="PROSITE" id="PS50048"/>
    </source>
</evidence>
<proteinExistence type="predicted"/>
<comment type="caution">
    <text evidence="4">The sequence shown here is derived from an EMBL/GenBank/DDBJ whole genome shotgun (WGS) entry which is preliminary data.</text>
</comment>
<dbReference type="PANTHER" id="PTHR47784:SF7">
    <property type="entry name" value="ZN(II)2CYS6 TRANSCRIPTION FACTOR (EUROFUNG)"/>
    <property type="match status" value="1"/>
</dbReference>
<evidence type="ECO:0000256" key="1">
    <source>
        <dbReference type="ARBA" id="ARBA00023242"/>
    </source>
</evidence>